<keyword evidence="2" id="KW-1185">Reference proteome</keyword>
<protein>
    <submittedName>
        <fullName evidence="1">Uncharacterized protein</fullName>
    </submittedName>
</protein>
<organism evidence="1 2">
    <name type="scientific">Sorghum bicolor</name>
    <name type="common">Sorghum</name>
    <name type="synonym">Sorghum vulgare</name>
    <dbReference type="NCBI Taxonomy" id="4558"/>
    <lineage>
        <taxon>Eukaryota</taxon>
        <taxon>Viridiplantae</taxon>
        <taxon>Streptophyta</taxon>
        <taxon>Embryophyta</taxon>
        <taxon>Tracheophyta</taxon>
        <taxon>Spermatophyta</taxon>
        <taxon>Magnoliopsida</taxon>
        <taxon>Liliopsida</taxon>
        <taxon>Poales</taxon>
        <taxon>Poaceae</taxon>
        <taxon>PACMAD clade</taxon>
        <taxon>Panicoideae</taxon>
        <taxon>Andropogonodae</taxon>
        <taxon>Andropogoneae</taxon>
        <taxon>Sorghinae</taxon>
        <taxon>Sorghum</taxon>
    </lineage>
</organism>
<evidence type="ECO:0000313" key="2">
    <source>
        <dbReference type="Proteomes" id="UP000000768"/>
    </source>
</evidence>
<dbReference type="AlphaFoldDB" id="A0A1W0VU36"/>
<name>A0A1W0VU36_SORBI</name>
<dbReference type="Proteomes" id="UP000000768">
    <property type="component" value="Chromosome 10"/>
</dbReference>
<dbReference type="EMBL" id="CM000769">
    <property type="protein sequence ID" value="OQU76782.1"/>
    <property type="molecule type" value="Genomic_DNA"/>
</dbReference>
<accession>A0A1W0VU36</accession>
<reference evidence="1 2" key="1">
    <citation type="journal article" date="2009" name="Nature">
        <title>The Sorghum bicolor genome and the diversification of grasses.</title>
        <authorList>
            <person name="Paterson A.H."/>
            <person name="Bowers J.E."/>
            <person name="Bruggmann R."/>
            <person name="Dubchak I."/>
            <person name="Grimwood J."/>
            <person name="Gundlach H."/>
            <person name="Haberer G."/>
            <person name="Hellsten U."/>
            <person name="Mitros T."/>
            <person name="Poliakov A."/>
            <person name="Schmutz J."/>
            <person name="Spannagl M."/>
            <person name="Tang H."/>
            <person name="Wang X."/>
            <person name="Wicker T."/>
            <person name="Bharti A.K."/>
            <person name="Chapman J."/>
            <person name="Feltus F.A."/>
            <person name="Gowik U."/>
            <person name="Grigoriev I.V."/>
            <person name="Lyons E."/>
            <person name="Maher C.A."/>
            <person name="Martis M."/>
            <person name="Narechania A."/>
            <person name="Otillar R.P."/>
            <person name="Penning B.W."/>
            <person name="Salamov A.A."/>
            <person name="Wang Y."/>
            <person name="Zhang L."/>
            <person name="Carpita N.C."/>
            <person name="Freeling M."/>
            <person name="Gingle A.R."/>
            <person name="Hash C.T."/>
            <person name="Keller B."/>
            <person name="Klein P."/>
            <person name="Kresovich S."/>
            <person name="McCann M.C."/>
            <person name="Ming R."/>
            <person name="Peterson D.G."/>
            <person name="Mehboob-ur-Rahman"/>
            <person name="Ware D."/>
            <person name="Westhoff P."/>
            <person name="Mayer K.F."/>
            <person name="Messing J."/>
            <person name="Rokhsar D.S."/>
        </authorList>
    </citation>
    <scope>NUCLEOTIDE SEQUENCE [LARGE SCALE GENOMIC DNA]</scope>
    <source>
        <strain evidence="2">cv. BTx623</strain>
    </source>
</reference>
<dbReference type="Gramene" id="OQU76782">
    <property type="protein sequence ID" value="OQU76782"/>
    <property type="gene ID" value="SORBI_3010G207450"/>
</dbReference>
<reference evidence="2" key="2">
    <citation type="journal article" date="2018" name="Plant J.">
        <title>The Sorghum bicolor reference genome: improved assembly, gene annotations, a transcriptome atlas, and signatures of genome organization.</title>
        <authorList>
            <person name="McCormick R.F."/>
            <person name="Truong S.K."/>
            <person name="Sreedasyam A."/>
            <person name="Jenkins J."/>
            <person name="Shu S."/>
            <person name="Sims D."/>
            <person name="Kennedy M."/>
            <person name="Amirebrahimi M."/>
            <person name="Weers B.D."/>
            <person name="McKinley B."/>
            <person name="Mattison A."/>
            <person name="Morishige D.T."/>
            <person name="Grimwood J."/>
            <person name="Schmutz J."/>
            <person name="Mullet J.E."/>
        </authorList>
    </citation>
    <scope>NUCLEOTIDE SEQUENCE [LARGE SCALE GENOMIC DNA]</scope>
    <source>
        <strain evidence="2">cv. BTx623</strain>
    </source>
</reference>
<evidence type="ECO:0000313" key="1">
    <source>
        <dbReference type="EMBL" id="OQU76782.1"/>
    </source>
</evidence>
<dbReference type="InParanoid" id="A0A1W0VU36"/>
<proteinExistence type="predicted"/>
<gene>
    <name evidence="1" type="ORF">SORBI_3010G207450</name>
</gene>
<sequence>MRISLGENPSPVLWWGDDGICGCHFSSWRHRSWRIPWVVSFGVGNEMVSLLHTHQVLRVVARIQHPMSSMVIDVQQSISTLARSDRRVLAALSRHWWSYSCATSRSKLVVT</sequence>